<feature type="non-terminal residue" evidence="3">
    <location>
        <position position="285"/>
    </location>
</feature>
<protein>
    <submittedName>
        <fullName evidence="3">ISL3 family transposase</fullName>
    </submittedName>
</protein>
<proteinExistence type="predicted"/>
<dbReference type="PANTHER" id="PTHR33498">
    <property type="entry name" value="TRANSPOSASE FOR INSERTION SEQUENCE ELEMENT IS1557"/>
    <property type="match status" value="1"/>
</dbReference>
<feature type="domain" description="Transposase IS204/IS1001/IS1096/IS1165 DDE" evidence="1">
    <location>
        <begin position="164"/>
        <end position="284"/>
    </location>
</feature>
<keyword evidence="4" id="KW-1185">Reference proteome</keyword>
<gene>
    <name evidence="3" type="ORF">E2556_08040</name>
</gene>
<evidence type="ECO:0000313" key="4">
    <source>
        <dbReference type="Proteomes" id="UP000298482"/>
    </source>
</evidence>
<dbReference type="NCBIfam" id="NF033550">
    <property type="entry name" value="transpos_ISL3"/>
    <property type="match status" value="1"/>
</dbReference>
<evidence type="ECO:0000313" key="3">
    <source>
        <dbReference type="EMBL" id="TGA77522.1"/>
    </source>
</evidence>
<comment type="caution">
    <text evidence="3">The sequence shown here is derived from an EMBL/GenBank/DDBJ whole genome shotgun (WGS) entry which is preliminary data.</text>
</comment>
<dbReference type="EMBL" id="SRJF01000010">
    <property type="protein sequence ID" value="TGA77522.1"/>
    <property type="molecule type" value="Genomic_DNA"/>
</dbReference>
<dbReference type="PANTHER" id="PTHR33498:SF1">
    <property type="entry name" value="TRANSPOSASE FOR INSERTION SEQUENCE ELEMENT IS1557"/>
    <property type="match status" value="1"/>
</dbReference>
<dbReference type="Pfam" id="PF14690">
    <property type="entry name" value="Zn_ribbon_ISL3"/>
    <property type="match status" value="1"/>
</dbReference>
<dbReference type="Pfam" id="PF01610">
    <property type="entry name" value="DDE_Tnp_ISL3"/>
    <property type="match status" value="1"/>
</dbReference>
<organism evidence="3 4">
    <name type="scientific">Staphylococcus croceilyticus</name>
    <dbReference type="NCBI Taxonomy" id="319942"/>
    <lineage>
        <taxon>Bacteria</taxon>
        <taxon>Bacillati</taxon>
        <taxon>Bacillota</taxon>
        <taxon>Bacilli</taxon>
        <taxon>Bacillales</taxon>
        <taxon>Staphylococcaceae</taxon>
        <taxon>Staphylococcus</taxon>
    </lineage>
</organism>
<evidence type="ECO:0000259" key="1">
    <source>
        <dbReference type="Pfam" id="PF01610"/>
    </source>
</evidence>
<reference evidence="3 4" key="1">
    <citation type="submission" date="2019-04" db="EMBL/GenBank/DDBJ databases">
        <title>Genomic characterization of Staphylococcus petrasii strains.</title>
        <authorList>
            <person name="Vrbovska V."/>
            <person name="Kovarovic V."/>
            <person name="Maslanova I."/>
            <person name="Indrakova A."/>
            <person name="Petras P."/>
            <person name="Sedo O."/>
            <person name="Svec P."/>
            <person name="Fisarova L."/>
            <person name="Sedlacek I."/>
            <person name="Doskar J."/>
            <person name="Pantucek R."/>
        </authorList>
    </citation>
    <scope>NUCLEOTIDE SEQUENCE [LARGE SCALE GENOMIC DNA]</scope>
    <source>
        <strain evidence="3 4">CCM 8421</strain>
    </source>
</reference>
<name>A0ABY2KCQ7_9STAP</name>
<sequence>MSNCIVETLEIKDENIIWEDRVERFSNGHVTAKCYFGTLTYTPKRCENCGFPNENHRIVKNGKRQILIKVPKVTERPTYVSLKKQRFLCRQCHSTFVAQSEIVDKHCVISNNTKKVILDKSVQDRSVKSISESTNTSFHTVTRIINEAAKEIAQTPFKSLPEHIMIDELKTVNGQMSMVYCDGLTHQFGDIIESRKKRFVLDYFYHFSLEERKKVKTVSIDMFEAYIYMIQELFPNARIVIDRFHIVQSINREINTARIRLMNEVRYTDQRFYNKLKRHWKIFLT</sequence>
<dbReference type="InterPro" id="IPR002560">
    <property type="entry name" value="Transposase_DDE"/>
</dbReference>
<dbReference type="InterPro" id="IPR047951">
    <property type="entry name" value="Transpos_ISL3"/>
</dbReference>
<evidence type="ECO:0000259" key="2">
    <source>
        <dbReference type="Pfam" id="PF14690"/>
    </source>
</evidence>
<feature type="domain" description="Transposase IS204/IS1001/IS1096/IS1165 zinc-finger" evidence="2">
    <location>
        <begin position="43"/>
        <end position="92"/>
    </location>
</feature>
<dbReference type="Proteomes" id="UP000298482">
    <property type="component" value="Unassembled WGS sequence"/>
</dbReference>
<accession>A0ABY2KCQ7</accession>
<dbReference type="RefSeq" id="WP_135351005.1">
    <property type="nucleotide sequence ID" value="NZ_SRJF01000010.1"/>
</dbReference>
<dbReference type="InterPro" id="IPR029261">
    <property type="entry name" value="Transposase_Znf"/>
</dbReference>